<name>A0ABY7SGI7_9RHOB</name>
<dbReference type="PANTHER" id="PTHR46056">
    <property type="entry name" value="LONG-CHAIN-ALCOHOL OXIDASE"/>
    <property type="match status" value="1"/>
</dbReference>
<dbReference type="RefSeq" id="WP_271885140.1">
    <property type="nucleotide sequence ID" value="NZ_CP067136.1"/>
</dbReference>
<gene>
    <name evidence="8" type="ORF">JHX87_10230</name>
</gene>
<evidence type="ECO:0000256" key="3">
    <source>
        <dbReference type="ARBA" id="ARBA00022827"/>
    </source>
</evidence>
<organism evidence="8 9">
    <name type="scientific">Paracoccus fistulariae</name>
    <dbReference type="NCBI Taxonomy" id="658446"/>
    <lineage>
        <taxon>Bacteria</taxon>
        <taxon>Pseudomonadati</taxon>
        <taxon>Pseudomonadota</taxon>
        <taxon>Alphaproteobacteria</taxon>
        <taxon>Rhodobacterales</taxon>
        <taxon>Paracoccaceae</taxon>
        <taxon>Paracoccus</taxon>
    </lineage>
</organism>
<accession>A0ABY7SGI7</accession>
<dbReference type="Proteomes" id="UP001219349">
    <property type="component" value="Chromosome"/>
</dbReference>
<feature type="domain" description="Glucose-methanol-choline oxidoreductase C-terminal" evidence="7">
    <location>
        <begin position="374"/>
        <end position="504"/>
    </location>
</feature>
<dbReference type="Gene3D" id="3.50.50.60">
    <property type="entry name" value="FAD/NAD(P)-binding domain"/>
    <property type="match status" value="2"/>
</dbReference>
<dbReference type="InterPro" id="IPR007867">
    <property type="entry name" value="GMC_OxRtase_C"/>
</dbReference>
<evidence type="ECO:0000259" key="5">
    <source>
        <dbReference type="Pfam" id="PF00732"/>
    </source>
</evidence>
<keyword evidence="9" id="KW-1185">Reference proteome</keyword>
<dbReference type="SUPFAM" id="SSF51905">
    <property type="entry name" value="FAD/NAD(P)-binding domain"/>
    <property type="match status" value="1"/>
</dbReference>
<keyword evidence="3" id="KW-0274">FAD</keyword>
<evidence type="ECO:0000256" key="2">
    <source>
        <dbReference type="ARBA" id="ARBA00022630"/>
    </source>
</evidence>
<feature type="domain" description="Glucose-methanol-choline oxidoreductase N-terminal" evidence="5">
    <location>
        <begin position="69"/>
        <end position="286"/>
    </location>
</feature>
<dbReference type="InterPro" id="IPR000172">
    <property type="entry name" value="GMC_OxRdtase_N"/>
</dbReference>
<dbReference type="Pfam" id="PF05199">
    <property type="entry name" value="GMC_oxred_C"/>
    <property type="match status" value="1"/>
</dbReference>
<feature type="domain" description="FAD-dependent oxidoreductase 2 FAD-binding" evidence="6">
    <location>
        <begin position="21"/>
        <end position="56"/>
    </location>
</feature>
<evidence type="ECO:0000256" key="1">
    <source>
        <dbReference type="ARBA" id="ARBA00010790"/>
    </source>
</evidence>
<dbReference type="InterPro" id="IPR003953">
    <property type="entry name" value="FAD-dep_OxRdtase_2_FAD-bd"/>
</dbReference>
<dbReference type="Pfam" id="PF00890">
    <property type="entry name" value="FAD_binding_2"/>
    <property type="match status" value="1"/>
</dbReference>
<dbReference type="EMBL" id="CP067136">
    <property type="protein sequence ID" value="WCR05906.1"/>
    <property type="molecule type" value="Genomic_DNA"/>
</dbReference>
<evidence type="ECO:0000313" key="9">
    <source>
        <dbReference type="Proteomes" id="UP001219349"/>
    </source>
</evidence>
<keyword evidence="4" id="KW-0560">Oxidoreductase</keyword>
<evidence type="ECO:0000313" key="8">
    <source>
        <dbReference type="EMBL" id="WCR05906.1"/>
    </source>
</evidence>
<comment type="similarity">
    <text evidence="1">Belongs to the GMC oxidoreductase family.</text>
</comment>
<reference evidence="8 9" key="1">
    <citation type="submission" date="2021-01" db="EMBL/GenBank/DDBJ databases">
        <title>Biogeographic distribution of Paracoccus.</title>
        <authorList>
            <person name="Hollensteiner J."/>
            <person name="Leineberger J."/>
            <person name="Brinkhoff T."/>
            <person name="Daniel R."/>
        </authorList>
    </citation>
    <scope>NUCLEOTIDE SEQUENCE [LARGE SCALE GENOMIC DNA]</scope>
    <source>
        <strain evidence="8 9">KCTC 22803</strain>
    </source>
</reference>
<dbReference type="InterPro" id="IPR036188">
    <property type="entry name" value="FAD/NAD-bd_sf"/>
</dbReference>
<dbReference type="PANTHER" id="PTHR46056:SF12">
    <property type="entry name" value="LONG-CHAIN-ALCOHOL OXIDASE"/>
    <property type="match status" value="1"/>
</dbReference>
<evidence type="ECO:0000259" key="6">
    <source>
        <dbReference type="Pfam" id="PF00890"/>
    </source>
</evidence>
<evidence type="ECO:0000256" key="4">
    <source>
        <dbReference type="ARBA" id="ARBA00023002"/>
    </source>
</evidence>
<keyword evidence="2" id="KW-0285">Flavoprotein</keyword>
<protein>
    <submittedName>
        <fullName evidence="8">GMC family oxidoreductase</fullName>
    </submittedName>
</protein>
<sequence length="517" mass="55010">MSAHEVHDGSRLDADLTLSADVVIVGSGAGGGYAAEVLATSGLRVVLVEAGGYHTAETFSQNESKAYPMLYQEAGAQRTKDKGVIVFQGRSVGGSTTVNWTTSFRTPDNTLAYWQDVHGVSGASAEQMAPHFEAVEKRLNIALWEDFEPNPNNAALKRGCEALGFHTGIIKRNVKYCGNTGLCGLGCPLDAKQSMLNTTIPGMLEAGGALVHNAEAARIEHDGARARAVLCRALDARGNPTGRNIRIEAGHVVVSCGSIRSPALMMRSDIPDPSGMLGKRTFLHPVSASMAIMDEITEPYYGAPQSAYSDEFLWPADDRVGFKLETTPLQPVFAASVFDKTMGQASAAFMKDLPRMQSTLGLLRDGFHDGAAGGTVELTGERGQTVDYPITDYLREGLVRALETAIEVQFAAGATAVYPWHIATRRLESMDAARAWLTQADMGVMNLMVGSAHVMGGCIMGDDPARSVVNSEGAHHVIENLSVFDGSVFPTSIGANPQESIYAMTLKNAAALAAQLS</sequence>
<dbReference type="Pfam" id="PF00732">
    <property type="entry name" value="GMC_oxred_N"/>
    <property type="match status" value="1"/>
</dbReference>
<proteinExistence type="inferred from homology"/>
<evidence type="ECO:0000259" key="7">
    <source>
        <dbReference type="Pfam" id="PF05199"/>
    </source>
</evidence>